<dbReference type="Proteomes" id="UP001163823">
    <property type="component" value="Chromosome 3"/>
</dbReference>
<dbReference type="SUPFAM" id="SSF57850">
    <property type="entry name" value="RING/U-box"/>
    <property type="match status" value="1"/>
</dbReference>
<dbReference type="PANTHER" id="PTHR23315:SF111">
    <property type="entry name" value="U-BOX DOMAIN-CONTAINING PROTEIN 14"/>
    <property type="match status" value="1"/>
</dbReference>
<dbReference type="EC" id="2.3.2.27" evidence="4"/>
<evidence type="ECO:0000256" key="4">
    <source>
        <dbReference type="ARBA" id="ARBA00012483"/>
    </source>
</evidence>
<dbReference type="FunFam" id="3.30.40.10:FF:000181">
    <property type="entry name" value="RING-type E3 ubiquitin transferase"/>
    <property type="match status" value="1"/>
</dbReference>
<dbReference type="InterPro" id="IPR036537">
    <property type="entry name" value="Adaptor_Cbl_N_dom_sf"/>
</dbReference>
<proteinExistence type="predicted"/>
<dbReference type="Pfam" id="PF25368">
    <property type="entry name" value="PUB10_N"/>
    <property type="match status" value="1"/>
</dbReference>
<dbReference type="CDD" id="cd16664">
    <property type="entry name" value="RING-Ubox_PUB"/>
    <property type="match status" value="1"/>
</dbReference>
<dbReference type="CDD" id="cd21037">
    <property type="entry name" value="MLKL_NTD"/>
    <property type="match status" value="1"/>
</dbReference>
<keyword evidence="6" id="KW-0677">Repeat</keyword>
<dbReference type="KEGG" id="qsa:O6P43_005007"/>
<comment type="pathway">
    <text evidence="3">Protein modification; protein ubiquitination.</text>
</comment>
<protein>
    <recommendedName>
        <fullName evidence="4">RING-type E3 ubiquitin transferase</fullName>
        <ecNumber evidence="4">2.3.2.27</ecNumber>
    </recommendedName>
</protein>
<feature type="repeat" description="ARM" evidence="8">
    <location>
        <begin position="388"/>
        <end position="430"/>
    </location>
</feature>
<dbReference type="Gene3D" id="1.20.930.20">
    <property type="entry name" value="Adaptor protein Cbl, N-terminal domain"/>
    <property type="match status" value="1"/>
</dbReference>
<dbReference type="SUPFAM" id="SSF48371">
    <property type="entry name" value="ARM repeat"/>
    <property type="match status" value="1"/>
</dbReference>
<dbReference type="Gene3D" id="3.30.40.10">
    <property type="entry name" value="Zinc/RING finger domain, C3HC4 (zinc finger)"/>
    <property type="match status" value="1"/>
</dbReference>
<gene>
    <name evidence="10" type="ORF">O6P43_005007</name>
</gene>
<sequence length="633" mass="69442">MANMGPAKDLTDELAGRVVESVKEISSLPECQNVYKRMYGNLVRRVNLLSPLFEELRDSDELLNEDELRAFESLIIALDSTKDILKLVNRGSKLYQAFQKDKMADKFQHMTEQIEAALSEIQYDKFDISQEVQEQIELVHAQFKRAKGGMDSADLQLDLDLATALKEKDTDPAILKRLSEKLHLRTISDLKKESVAFHELVISSGGDPGDSFEKMSSLLKKLKDYVLTENSEVDTSECEKGSIRHRSPVIPDDFRCPISLELMKNPVIISTGQTYERSCIQKWLDAGHKTCPKTQQTLLHTALTPNYVLKSLIALWCESNGVELPKKRGNCRSKKSGCRFSDCDRAAIDGLLEKLANGNTEQQRAAAGQLRLLAKRNADNRVCIAEAGAIPLLVELLSSPDPRTQEHAVTALLNLSINESNKGTIVNAGAIPDIVDVLKNGSVEARENAAATLFSLSALDENKVIIGAAGAIPALIRLLCEGTPRGKKDAATAIFNLSIYQGNKARAVKAGIVTPLMRLLKDAGGGMVDEALAILAIISSHQEGKLAISQAESIPILVEAIRTGSPRNRENAAAVLWSLCTIDQQQLKLASEFGAEEALKELSENGTDRAKRKARTILELLQRIEVALNSQNS</sequence>
<dbReference type="SMART" id="SM00185">
    <property type="entry name" value="ARM"/>
    <property type="match status" value="5"/>
</dbReference>
<feature type="domain" description="U-box" evidence="9">
    <location>
        <begin position="249"/>
        <end position="323"/>
    </location>
</feature>
<evidence type="ECO:0000256" key="5">
    <source>
        <dbReference type="ARBA" id="ARBA00022679"/>
    </source>
</evidence>
<dbReference type="PANTHER" id="PTHR23315">
    <property type="entry name" value="U BOX DOMAIN-CONTAINING"/>
    <property type="match status" value="1"/>
</dbReference>
<dbReference type="EMBL" id="JARAOO010000003">
    <property type="protein sequence ID" value="KAJ7975031.1"/>
    <property type="molecule type" value="Genomic_DNA"/>
</dbReference>
<evidence type="ECO:0000256" key="7">
    <source>
        <dbReference type="ARBA" id="ARBA00022786"/>
    </source>
</evidence>
<dbReference type="InterPro" id="IPR013083">
    <property type="entry name" value="Znf_RING/FYVE/PHD"/>
</dbReference>
<accession>A0AAD7Q5P3</accession>
<organism evidence="10 11">
    <name type="scientific">Quillaja saponaria</name>
    <name type="common">Soap bark tree</name>
    <dbReference type="NCBI Taxonomy" id="32244"/>
    <lineage>
        <taxon>Eukaryota</taxon>
        <taxon>Viridiplantae</taxon>
        <taxon>Streptophyta</taxon>
        <taxon>Embryophyta</taxon>
        <taxon>Tracheophyta</taxon>
        <taxon>Spermatophyta</taxon>
        <taxon>Magnoliopsida</taxon>
        <taxon>eudicotyledons</taxon>
        <taxon>Gunneridae</taxon>
        <taxon>Pentapetalae</taxon>
        <taxon>rosids</taxon>
        <taxon>fabids</taxon>
        <taxon>Fabales</taxon>
        <taxon>Quillajaceae</taxon>
        <taxon>Quillaja</taxon>
    </lineage>
</organism>
<dbReference type="InterPro" id="IPR011989">
    <property type="entry name" value="ARM-like"/>
</dbReference>
<dbReference type="FunFam" id="1.25.10.10:FF:000082">
    <property type="entry name" value="RING-type E3 ubiquitin transferase"/>
    <property type="match status" value="1"/>
</dbReference>
<dbReference type="Gene3D" id="1.25.10.10">
    <property type="entry name" value="Leucine-rich Repeat Variant"/>
    <property type="match status" value="1"/>
</dbReference>
<dbReference type="PROSITE" id="PS51698">
    <property type="entry name" value="U_BOX"/>
    <property type="match status" value="1"/>
</dbReference>
<dbReference type="InterPro" id="IPR016024">
    <property type="entry name" value="ARM-type_fold"/>
</dbReference>
<dbReference type="InterPro" id="IPR045210">
    <property type="entry name" value="RING-Ubox_PUB"/>
</dbReference>
<keyword evidence="5 10" id="KW-0808">Transferase</keyword>
<dbReference type="GO" id="GO:0016567">
    <property type="term" value="P:protein ubiquitination"/>
    <property type="evidence" value="ECO:0007669"/>
    <property type="project" value="InterPro"/>
</dbReference>
<dbReference type="GO" id="GO:0007166">
    <property type="term" value="P:cell surface receptor signaling pathway"/>
    <property type="evidence" value="ECO:0007669"/>
    <property type="project" value="InterPro"/>
</dbReference>
<reference evidence="10" key="1">
    <citation type="journal article" date="2023" name="Science">
        <title>Elucidation of the pathway for biosynthesis of saponin adjuvants from the soapbark tree.</title>
        <authorList>
            <person name="Reed J."/>
            <person name="Orme A."/>
            <person name="El-Demerdash A."/>
            <person name="Owen C."/>
            <person name="Martin L.B.B."/>
            <person name="Misra R.C."/>
            <person name="Kikuchi S."/>
            <person name="Rejzek M."/>
            <person name="Martin A.C."/>
            <person name="Harkess A."/>
            <person name="Leebens-Mack J."/>
            <person name="Louveau T."/>
            <person name="Stephenson M.J."/>
            <person name="Osbourn A."/>
        </authorList>
    </citation>
    <scope>NUCLEOTIDE SEQUENCE</scope>
    <source>
        <strain evidence="10">S10</strain>
    </source>
</reference>
<evidence type="ECO:0000256" key="8">
    <source>
        <dbReference type="PROSITE-ProRule" id="PRU00259"/>
    </source>
</evidence>
<comment type="catalytic activity">
    <reaction evidence="1">
        <text>S-ubiquitinyl-[E2 ubiquitin-conjugating enzyme]-L-cysteine + [acceptor protein]-L-lysine = [E2 ubiquitin-conjugating enzyme]-L-cysteine + N(6)-ubiquitinyl-[acceptor protein]-L-lysine.</text>
        <dbReference type="EC" id="2.3.2.27"/>
    </reaction>
</comment>
<evidence type="ECO:0000259" key="9">
    <source>
        <dbReference type="PROSITE" id="PS51698"/>
    </source>
</evidence>
<dbReference type="Pfam" id="PF25598">
    <property type="entry name" value="ARM_PUB"/>
    <property type="match status" value="1"/>
</dbReference>
<evidence type="ECO:0000256" key="6">
    <source>
        <dbReference type="ARBA" id="ARBA00022737"/>
    </source>
</evidence>
<dbReference type="GO" id="GO:0061630">
    <property type="term" value="F:ubiquitin protein ligase activity"/>
    <property type="evidence" value="ECO:0007669"/>
    <property type="project" value="UniProtKB-EC"/>
</dbReference>
<dbReference type="InterPro" id="IPR058678">
    <property type="entry name" value="ARM_PUB"/>
</dbReference>
<comment type="caution">
    <text evidence="10">The sequence shown here is derived from an EMBL/GenBank/DDBJ whole genome shotgun (WGS) entry which is preliminary data.</text>
</comment>
<evidence type="ECO:0000313" key="11">
    <source>
        <dbReference type="Proteomes" id="UP001163823"/>
    </source>
</evidence>
<dbReference type="InterPro" id="IPR057623">
    <property type="entry name" value="PUB12-19-like_N"/>
</dbReference>
<dbReference type="SMART" id="SM00504">
    <property type="entry name" value="Ubox"/>
    <property type="match status" value="1"/>
</dbReference>
<evidence type="ECO:0000256" key="3">
    <source>
        <dbReference type="ARBA" id="ARBA00004906"/>
    </source>
</evidence>
<evidence type="ECO:0000313" key="10">
    <source>
        <dbReference type="EMBL" id="KAJ7975031.1"/>
    </source>
</evidence>
<dbReference type="Pfam" id="PF04564">
    <property type="entry name" value="U-box"/>
    <property type="match status" value="1"/>
</dbReference>
<keyword evidence="11" id="KW-1185">Reference proteome</keyword>
<evidence type="ECO:0000256" key="1">
    <source>
        <dbReference type="ARBA" id="ARBA00000900"/>
    </source>
</evidence>
<dbReference type="InterPro" id="IPR059179">
    <property type="entry name" value="MLKL-like_MCAfunc"/>
</dbReference>
<name>A0AAD7Q5P3_QUISA</name>
<keyword evidence="7" id="KW-0833">Ubl conjugation pathway</keyword>
<evidence type="ECO:0000256" key="2">
    <source>
        <dbReference type="ARBA" id="ARBA00003861"/>
    </source>
</evidence>
<dbReference type="InterPro" id="IPR000225">
    <property type="entry name" value="Armadillo"/>
</dbReference>
<dbReference type="InterPro" id="IPR003613">
    <property type="entry name" value="Ubox_domain"/>
</dbReference>
<dbReference type="PROSITE" id="PS50176">
    <property type="entry name" value="ARM_REPEAT"/>
    <property type="match status" value="2"/>
</dbReference>
<feature type="repeat" description="ARM" evidence="8">
    <location>
        <begin position="429"/>
        <end position="470"/>
    </location>
</feature>
<comment type="function">
    <text evidence="2">Functions as an E3 ubiquitin ligase.</text>
</comment>
<dbReference type="AlphaFoldDB" id="A0AAD7Q5P3"/>
<dbReference type="FunFam" id="1.20.930.20:FF:000002">
    <property type="entry name" value="RING-type E3 ubiquitin transferase"/>
    <property type="match status" value="1"/>
</dbReference>